<feature type="compositionally biased region" description="Low complexity" evidence="1">
    <location>
        <begin position="102"/>
        <end position="122"/>
    </location>
</feature>
<evidence type="ECO:0000256" key="1">
    <source>
        <dbReference type="SAM" id="MobiDB-lite"/>
    </source>
</evidence>
<feature type="chain" id="PRO_5041942893" evidence="2">
    <location>
        <begin position="26"/>
        <end position="242"/>
    </location>
</feature>
<accession>A0AAD7LSQ0</accession>
<evidence type="ECO:0000313" key="4">
    <source>
        <dbReference type="Proteomes" id="UP001163823"/>
    </source>
</evidence>
<proteinExistence type="predicted"/>
<feature type="region of interest" description="Disordered" evidence="1">
    <location>
        <begin position="29"/>
        <end position="122"/>
    </location>
</feature>
<dbReference type="KEGG" id="qsa:O6P43_013550"/>
<protein>
    <submittedName>
        <fullName evidence="3">Vegetative cell wall protein gp1-like</fullName>
    </submittedName>
</protein>
<organism evidence="3 4">
    <name type="scientific">Quillaja saponaria</name>
    <name type="common">Soap bark tree</name>
    <dbReference type="NCBI Taxonomy" id="32244"/>
    <lineage>
        <taxon>Eukaryota</taxon>
        <taxon>Viridiplantae</taxon>
        <taxon>Streptophyta</taxon>
        <taxon>Embryophyta</taxon>
        <taxon>Tracheophyta</taxon>
        <taxon>Spermatophyta</taxon>
        <taxon>Magnoliopsida</taxon>
        <taxon>eudicotyledons</taxon>
        <taxon>Gunneridae</taxon>
        <taxon>Pentapetalae</taxon>
        <taxon>rosids</taxon>
        <taxon>fabids</taxon>
        <taxon>Fabales</taxon>
        <taxon>Quillajaceae</taxon>
        <taxon>Quillaja</taxon>
    </lineage>
</organism>
<gene>
    <name evidence="3" type="ORF">O6P43_013550</name>
</gene>
<dbReference type="AlphaFoldDB" id="A0AAD7LSQ0"/>
<sequence>MNSLLLHVLVVFGLFATFFSCLVQADNAPAPSPKPTTSPTTKSPSPANSPASNPTHSPSSPTASPAKSPTLSPPLATPTISPSVSTPPPVSAPPAKSPATPPKASVSPASSPSTSGTPTRSIPYNFSANGFLSIIYSGEFPTNKPGKCPINDSGEFPSSLLRLGLHQWQRHPRLEKVIPSSSATPANSPAVFPSNGSPPRTAPASISPETAQSPVGDDSGSFSKHGAPAILMGLSFWAAMAI</sequence>
<evidence type="ECO:0000256" key="2">
    <source>
        <dbReference type="SAM" id="SignalP"/>
    </source>
</evidence>
<keyword evidence="4" id="KW-1185">Reference proteome</keyword>
<dbReference type="EMBL" id="JARAOO010000006">
    <property type="protein sequence ID" value="KAJ7963621.1"/>
    <property type="molecule type" value="Genomic_DNA"/>
</dbReference>
<feature type="region of interest" description="Disordered" evidence="1">
    <location>
        <begin position="179"/>
        <end position="222"/>
    </location>
</feature>
<feature type="signal peptide" evidence="2">
    <location>
        <begin position="1"/>
        <end position="25"/>
    </location>
</feature>
<keyword evidence="2" id="KW-0732">Signal</keyword>
<feature type="compositionally biased region" description="Low complexity" evidence="1">
    <location>
        <begin position="37"/>
        <end position="70"/>
    </location>
</feature>
<comment type="caution">
    <text evidence="3">The sequence shown here is derived from an EMBL/GenBank/DDBJ whole genome shotgun (WGS) entry which is preliminary data.</text>
</comment>
<evidence type="ECO:0000313" key="3">
    <source>
        <dbReference type="EMBL" id="KAJ7963621.1"/>
    </source>
</evidence>
<dbReference type="Proteomes" id="UP001163823">
    <property type="component" value="Chromosome 6"/>
</dbReference>
<feature type="compositionally biased region" description="Low complexity" evidence="1">
    <location>
        <begin position="179"/>
        <end position="190"/>
    </location>
</feature>
<name>A0AAD7LSQ0_QUISA</name>
<reference evidence="3" key="1">
    <citation type="journal article" date="2023" name="Science">
        <title>Elucidation of the pathway for biosynthesis of saponin adjuvants from the soapbark tree.</title>
        <authorList>
            <person name="Reed J."/>
            <person name="Orme A."/>
            <person name="El-Demerdash A."/>
            <person name="Owen C."/>
            <person name="Martin L.B.B."/>
            <person name="Misra R.C."/>
            <person name="Kikuchi S."/>
            <person name="Rejzek M."/>
            <person name="Martin A.C."/>
            <person name="Harkess A."/>
            <person name="Leebens-Mack J."/>
            <person name="Louveau T."/>
            <person name="Stephenson M.J."/>
            <person name="Osbourn A."/>
        </authorList>
    </citation>
    <scope>NUCLEOTIDE SEQUENCE</scope>
    <source>
        <strain evidence="3">S10</strain>
    </source>
</reference>
<feature type="compositionally biased region" description="Pro residues" evidence="1">
    <location>
        <begin position="85"/>
        <end position="101"/>
    </location>
</feature>